<keyword evidence="2" id="KW-1185">Reference proteome</keyword>
<organism evidence="1 2">
    <name type="scientific">Plasmodium inui San Antonio 1</name>
    <dbReference type="NCBI Taxonomy" id="1237626"/>
    <lineage>
        <taxon>Eukaryota</taxon>
        <taxon>Sar</taxon>
        <taxon>Alveolata</taxon>
        <taxon>Apicomplexa</taxon>
        <taxon>Aconoidasida</taxon>
        <taxon>Haemosporida</taxon>
        <taxon>Plasmodiidae</taxon>
        <taxon>Plasmodium</taxon>
        <taxon>Plasmodium (Plasmodium)</taxon>
    </lineage>
</organism>
<accession>W6ZVZ2</accession>
<dbReference type="GeneID" id="20039963"/>
<dbReference type="VEuPathDB" id="PlasmoDB:C922_04689"/>
<sequence>MSESNQLNEKPKTPFIQRRGSVCGNYVSKQHIHMKQYIPDSSFHRLMRLYNKETPKYLYMSGHIRNRLDDDNMNKFPNIADTHRIFLRMSRKKETLSIKHRDLQASYRRK</sequence>
<protein>
    <submittedName>
        <fullName evidence="1">Uncharacterized protein</fullName>
    </submittedName>
</protein>
<dbReference type="Proteomes" id="UP000030640">
    <property type="component" value="Unassembled WGS sequence"/>
</dbReference>
<evidence type="ECO:0000313" key="2">
    <source>
        <dbReference type="Proteomes" id="UP000030640"/>
    </source>
</evidence>
<evidence type="ECO:0000313" key="1">
    <source>
        <dbReference type="EMBL" id="EUD64957.1"/>
    </source>
</evidence>
<dbReference type="RefSeq" id="XP_008818490.1">
    <property type="nucleotide sequence ID" value="XM_008820268.1"/>
</dbReference>
<gene>
    <name evidence="1" type="ORF">C922_04689</name>
</gene>
<name>W6ZVZ2_9APIC</name>
<reference evidence="1 2" key="1">
    <citation type="submission" date="2013-02" db="EMBL/GenBank/DDBJ databases">
        <title>The Genome Sequence of Plasmodium inui San Antonio 1.</title>
        <authorList>
            <consortium name="The Broad Institute Genome Sequencing Platform"/>
            <consortium name="The Broad Institute Genome Sequencing Center for Infectious Disease"/>
            <person name="Neafsey D."/>
            <person name="Cheeseman I."/>
            <person name="Volkman S."/>
            <person name="Adams J."/>
            <person name="Walker B."/>
            <person name="Young S.K."/>
            <person name="Zeng Q."/>
            <person name="Gargeya S."/>
            <person name="Fitzgerald M."/>
            <person name="Haas B."/>
            <person name="Abouelleil A."/>
            <person name="Alvarado L."/>
            <person name="Arachchi H.M."/>
            <person name="Berlin A.M."/>
            <person name="Chapman S.B."/>
            <person name="Dewar J."/>
            <person name="Goldberg J."/>
            <person name="Griggs A."/>
            <person name="Gujja S."/>
            <person name="Hansen M."/>
            <person name="Howarth C."/>
            <person name="Imamovic A."/>
            <person name="Larimer J."/>
            <person name="McCowan C."/>
            <person name="Murphy C."/>
            <person name="Neiman D."/>
            <person name="Pearson M."/>
            <person name="Priest M."/>
            <person name="Roberts A."/>
            <person name="Saif S."/>
            <person name="Shea T."/>
            <person name="Sisk P."/>
            <person name="Sykes S."/>
            <person name="Wortman J."/>
            <person name="Nusbaum C."/>
            <person name="Birren B."/>
        </authorList>
    </citation>
    <scope>NUCLEOTIDE SEQUENCE [LARGE SCALE GENOMIC DNA]</scope>
    <source>
        <strain evidence="1 2">San Antonio 1</strain>
    </source>
</reference>
<dbReference type="AlphaFoldDB" id="W6ZVZ2"/>
<dbReference type="EMBL" id="KI965486">
    <property type="protein sequence ID" value="EUD64957.1"/>
    <property type="molecule type" value="Genomic_DNA"/>
</dbReference>
<proteinExistence type="predicted"/>